<proteinExistence type="predicted"/>
<dbReference type="RefSeq" id="WP_200967522.1">
    <property type="nucleotide sequence ID" value="NZ_BMAQ01000041.1"/>
</dbReference>
<dbReference type="Pfam" id="PF09986">
    <property type="entry name" value="DUF2225"/>
    <property type="match status" value="1"/>
</dbReference>
<gene>
    <name evidence="1" type="ORF">PRECH8_26220</name>
</gene>
<dbReference type="Gene3D" id="1.25.40.10">
    <property type="entry name" value="Tetratricopeptide repeat domain"/>
    <property type="match status" value="1"/>
</dbReference>
<dbReference type="InterPro" id="IPR018708">
    <property type="entry name" value="DUF2225"/>
</dbReference>
<protein>
    <recommendedName>
        <fullName evidence="3">Tetratricopeptide repeat-containing protein</fullName>
    </recommendedName>
</protein>
<dbReference type="AlphaFoldDB" id="A0A916QEK1"/>
<dbReference type="InterPro" id="IPR011990">
    <property type="entry name" value="TPR-like_helical_dom_sf"/>
</dbReference>
<evidence type="ECO:0000313" key="2">
    <source>
        <dbReference type="Proteomes" id="UP000654993"/>
    </source>
</evidence>
<keyword evidence="2" id="KW-1185">Reference proteome</keyword>
<name>A0A916QEK1_9BACL</name>
<reference evidence="1" key="2">
    <citation type="journal article" date="2021" name="Data Brief">
        <title>Draft genome sequence data of the facultative, thermophilic, xylanolytic bacterium Paenibacillus sp. strain DA-C8.</title>
        <authorList>
            <person name="Chhe C."/>
            <person name="Uke A."/>
            <person name="Baramee S."/>
            <person name="Ungkulpasvich U."/>
            <person name="Tachaapaikoon C."/>
            <person name="Pason P."/>
            <person name="Waeonukul R."/>
            <person name="Ratanakhanokchai K."/>
            <person name="Kosugi A."/>
        </authorList>
    </citation>
    <scope>NUCLEOTIDE SEQUENCE</scope>
    <source>
        <strain evidence="1">DA-C8</strain>
    </source>
</reference>
<dbReference type="Proteomes" id="UP000654993">
    <property type="component" value="Unassembled WGS sequence"/>
</dbReference>
<dbReference type="SUPFAM" id="SSF48452">
    <property type="entry name" value="TPR-like"/>
    <property type="match status" value="1"/>
</dbReference>
<comment type="caution">
    <text evidence="1">The sequence shown here is derived from an EMBL/GenBank/DDBJ whole genome shotgun (WGS) entry which is preliminary data.</text>
</comment>
<evidence type="ECO:0008006" key="3">
    <source>
        <dbReference type="Google" id="ProtNLM"/>
    </source>
</evidence>
<reference evidence="1" key="1">
    <citation type="submission" date="2020-08" db="EMBL/GenBank/DDBJ databases">
        <authorList>
            <person name="Uke A."/>
            <person name="Chhe C."/>
            <person name="Baramee S."/>
            <person name="Kosugi A."/>
        </authorList>
    </citation>
    <scope>NUCLEOTIDE SEQUENCE</scope>
    <source>
        <strain evidence="1">DA-C8</strain>
    </source>
</reference>
<evidence type="ECO:0000313" key="1">
    <source>
        <dbReference type="EMBL" id="GFR39326.1"/>
    </source>
</evidence>
<dbReference type="EMBL" id="BMAQ01000041">
    <property type="protein sequence ID" value="GFR39326.1"/>
    <property type="molecule type" value="Genomic_DNA"/>
</dbReference>
<sequence length="232" mass="27861">MVDPLYQVNYTCLQCGKEYVSSKVRPSFRRPYKRDADLCHHYREINPEYYVVRVCKHCGFAATENFTMRISESQRVRFMERIGRQWQGYDYGYERTWEEALKTYKLALLCAQIKEESSRVIASILHHIAWMYRYQGDAEKEKRFLQHALDAYITVYESGEEELNAARLMYIIGELNRRLKNYNEAIRWFSRVINDKRIMDANMIRACREQWAVVKEEMEEEKRAKQSASSRL</sequence>
<organism evidence="1 2">
    <name type="scientific">Insulibacter thermoxylanivorax</name>
    <dbReference type="NCBI Taxonomy" id="2749268"/>
    <lineage>
        <taxon>Bacteria</taxon>
        <taxon>Bacillati</taxon>
        <taxon>Bacillota</taxon>
        <taxon>Bacilli</taxon>
        <taxon>Bacillales</taxon>
        <taxon>Paenibacillaceae</taxon>
        <taxon>Insulibacter</taxon>
    </lineage>
</organism>
<accession>A0A916QEK1</accession>